<dbReference type="EMBL" id="PFWG01000040">
    <property type="protein sequence ID" value="PJA63885.1"/>
    <property type="molecule type" value="Genomic_DNA"/>
</dbReference>
<dbReference type="InterPro" id="IPR047676">
    <property type="entry name" value="FxLYD_dom"/>
</dbReference>
<organism evidence="2 3">
    <name type="scientific">Candidatus Portnoybacteria bacterium CG_4_9_14_3_um_filter_43_11</name>
    <dbReference type="NCBI Taxonomy" id="1974805"/>
    <lineage>
        <taxon>Bacteria</taxon>
        <taxon>Candidatus Portnoyibacteriota</taxon>
    </lineage>
</organism>
<gene>
    <name evidence="2" type="ORF">CO160_01575</name>
</gene>
<reference evidence="3" key="1">
    <citation type="submission" date="2017-09" db="EMBL/GenBank/DDBJ databases">
        <title>Depth-based differentiation of microbial function through sediment-hosted aquifers and enrichment of novel symbionts in the deep terrestrial subsurface.</title>
        <authorList>
            <person name="Probst A.J."/>
            <person name="Ladd B."/>
            <person name="Jarett J.K."/>
            <person name="Geller-Mcgrath D.E."/>
            <person name="Sieber C.M.K."/>
            <person name="Emerson J.B."/>
            <person name="Anantharaman K."/>
            <person name="Thomas B.C."/>
            <person name="Malmstrom R."/>
            <person name="Stieglmeier M."/>
            <person name="Klingl A."/>
            <person name="Woyke T."/>
            <person name="Ryan C.M."/>
            <person name="Banfield J.F."/>
        </authorList>
    </citation>
    <scope>NUCLEOTIDE SEQUENCE [LARGE SCALE GENOMIC DNA]</scope>
</reference>
<dbReference type="Proteomes" id="UP000230941">
    <property type="component" value="Unassembled WGS sequence"/>
</dbReference>
<evidence type="ECO:0000313" key="3">
    <source>
        <dbReference type="Proteomes" id="UP000230941"/>
    </source>
</evidence>
<keyword evidence="1" id="KW-0472">Membrane</keyword>
<dbReference type="NCBIfam" id="NF038353">
    <property type="entry name" value="FxLYD_dom"/>
    <property type="match status" value="1"/>
</dbReference>
<dbReference type="AlphaFoldDB" id="A0A2M7YLL8"/>
<evidence type="ECO:0000256" key="1">
    <source>
        <dbReference type="SAM" id="Phobius"/>
    </source>
</evidence>
<sequence length="273" mass="31154">MRKRTLKQIIIAAVFFFILAGIVFLVYFFNQPGPTCFDGIKNQEEEEIDCGGPCVSCELSEIEDIQVLWTKSVPTQNNFFDLVAQIRNPNQNYGVGTVPFIFEVYDTDGNPIAQSSGQTYILPNQTKYIIEPKVKISQSWGEIKISFGEIKWDKLTDYQAPNLAIQQKEYRLLDYREPGFSQARGVLVNKSSFDFNKVSINVLLFDSSGQLVGLNITEMNTLLSGQERDFIVTWFNKIDNQVVLVEMEAETNVFDPDNYLSSGQDIPEKFQQY</sequence>
<comment type="caution">
    <text evidence="2">The sequence shown here is derived from an EMBL/GenBank/DDBJ whole genome shotgun (WGS) entry which is preliminary data.</text>
</comment>
<evidence type="ECO:0000313" key="2">
    <source>
        <dbReference type="EMBL" id="PJA63885.1"/>
    </source>
</evidence>
<name>A0A2M7YLL8_9BACT</name>
<feature type="transmembrane region" description="Helical" evidence="1">
    <location>
        <begin position="9"/>
        <end position="29"/>
    </location>
</feature>
<protein>
    <submittedName>
        <fullName evidence="2">Uncharacterized protein</fullName>
    </submittedName>
</protein>
<proteinExistence type="predicted"/>
<accession>A0A2M7YLL8</accession>
<keyword evidence="1" id="KW-1133">Transmembrane helix</keyword>
<keyword evidence="1" id="KW-0812">Transmembrane</keyword>